<feature type="region of interest" description="Disordered" evidence="1">
    <location>
        <begin position="178"/>
        <end position="218"/>
    </location>
</feature>
<dbReference type="OrthoDB" id="10057688at2759"/>
<reference evidence="2 3" key="1">
    <citation type="submission" date="2018-10" db="EMBL/GenBank/DDBJ databases">
        <title>Genome assembly for a Yunnan-Guizhou Plateau 3E fish, Anabarilius grahami (Regan), and its evolutionary and genetic applications.</title>
        <authorList>
            <person name="Jiang W."/>
        </authorList>
    </citation>
    <scope>NUCLEOTIDE SEQUENCE [LARGE SCALE GENOMIC DNA]</scope>
    <source>
        <strain evidence="2">AG-KIZ</strain>
        <tissue evidence="2">Muscle</tissue>
    </source>
</reference>
<evidence type="ECO:0000313" key="3">
    <source>
        <dbReference type="Proteomes" id="UP000281406"/>
    </source>
</evidence>
<accession>A0A3N0YJH8</accession>
<feature type="compositionally biased region" description="Polar residues" evidence="1">
    <location>
        <begin position="184"/>
        <end position="196"/>
    </location>
</feature>
<dbReference type="PANTHER" id="PTHR47773:SF1">
    <property type="entry name" value="C2H2-TYPE DOMAIN-CONTAINING PROTEIN"/>
    <property type="match status" value="1"/>
</dbReference>
<name>A0A3N0YJH8_ANAGA</name>
<proteinExistence type="predicted"/>
<organism evidence="2 3">
    <name type="scientific">Anabarilius grahami</name>
    <name type="common">Kanglang fish</name>
    <name type="synonym">Barilius grahami</name>
    <dbReference type="NCBI Taxonomy" id="495550"/>
    <lineage>
        <taxon>Eukaryota</taxon>
        <taxon>Metazoa</taxon>
        <taxon>Chordata</taxon>
        <taxon>Craniata</taxon>
        <taxon>Vertebrata</taxon>
        <taxon>Euteleostomi</taxon>
        <taxon>Actinopterygii</taxon>
        <taxon>Neopterygii</taxon>
        <taxon>Teleostei</taxon>
        <taxon>Ostariophysi</taxon>
        <taxon>Cypriniformes</taxon>
        <taxon>Xenocyprididae</taxon>
        <taxon>Xenocypridinae</taxon>
        <taxon>Xenocypridinae incertae sedis</taxon>
        <taxon>Anabarilius</taxon>
    </lineage>
</organism>
<sequence>MGIKLLDQERMQEIWRTQQRHIQCIQDPAGVQLYRKTGQVTKDGVILPVYRCARGSTSLESFHLHLNRFVPGLVQWNEARGVAAVEGASREEICYGGQYCNALSHQLLGLKLVQDYTSPGEYTGELIGVEYLYSQTNRAFEEDLGVDPDIPDGIQDEDLQGDEDLCLDEPIEYMELEGHDLQPLQEQTAALQPPGQSSSAAESSFPASSTQSQVNEFP</sequence>
<dbReference type="Proteomes" id="UP000281406">
    <property type="component" value="Unassembled WGS sequence"/>
</dbReference>
<keyword evidence="3" id="KW-1185">Reference proteome</keyword>
<dbReference type="PANTHER" id="PTHR47773">
    <property type="entry name" value="SI:DKEY-9I5.2-RELATED"/>
    <property type="match status" value="1"/>
</dbReference>
<protein>
    <submittedName>
        <fullName evidence="2">Uncharacterized protein</fullName>
    </submittedName>
</protein>
<comment type="caution">
    <text evidence="2">The sequence shown here is derived from an EMBL/GenBank/DDBJ whole genome shotgun (WGS) entry which is preliminary data.</text>
</comment>
<evidence type="ECO:0000313" key="2">
    <source>
        <dbReference type="EMBL" id="ROL46274.1"/>
    </source>
</evidence>
<evidence type="ECO:0000256" key="1">
    <source>
        <dbReference type="SAM" id="MobiDB-lite"/>
    </source>
</evidence>
<dbReference type="AlphaFoldDB" id="A0A3N0YJH8"/>
<dbReference type="EMBL" id="RJVU01039279">
    <property type="protein sequence ID" value="ROL46274.1"/>
    <property type="molecule type" value="Genomic_DNA"/>
</dbReference>
<gene>
    <name evidence="2" type="ORF">DPX16_0721</name>
</gene>
<feature type="compositionally biased region" description="Low complexity" evidence="1">
    <location>
        <begin position="197"/>
        <end position="209"/>
    </location>
</feature>